<organism evidence="7 8">
    <name type="scientific">Naegleria lovaniensis</name>
    <name type="common">Amoeba</name>
    <dbReference type="NCBI Taxonomy" id="51637"/>
    <lineage>
        <taxon>Eukaryota</taxon>
        <taxon>Discoba</taxon>
        <taxon>Heterolobosea</taxon>
        <taxon>Tetramitia</taxon>
        <taxon>Eutetramitia</taxon>
        <taxon>Vahlkampfiidae</taxon>
        <taxon>Naegleria</taxon>
    </lineage>
</organism>
<dbReference type="Gene3D" id="6.10.140.2220">
    <property type="match status" value="1"/>
</dbReference>
<keyword evidence="2 5" id="KW-0863">Zinc-finger</keyword>
<keyword evidence="8" id="KW-1185">Reference proteome</keyword>
<dbReference type="Pfam" id="PF12796">
    <property type="entry name" value="Ank_2"/>
    <property type="match status" value="1"/>
</dbReference>
<keyword evidence="4" id="KW-0040">ANK repeat</keyword>
<dbReference type="InterPro" id="IPR011990">
    <property type="entry name" value="TPR-like_helical_dom_sf"/>
</dbReference>
<dbReference type="PROSITE" id="PS50297">
    <property type="entry name" value="ANK_REP_REGION"/>
    <property type="match status" value="1"/>
</dbReference>
<evidence type="ECO:0000256" key="2">
    <source>
        <dbReference type="ARBA" id="ARBA00022771"/>
    </source>
</evidence>
<dbReference type="InterPro" id="IPR002893">
    <property type="entry name" value="Znf_MYND"/>
</dbReference>
<feature type="repeat" description="ANK" evidence="4">
    <location>
        <begin position="295"/>
        <end position="327"/>
    </location>
</feature>
<dbReference type="Proteomes" id="UP000816034">
    <property type="component" value="Unassembled WGS sequence"/>
</dbReference>
<evidence type="ECO:0000313" key="7">
    <source>
        <dbReference type="EMBL" id="KAG2387734.1"/>
    </source>
</evidence>
<evidence type="ECO:0000256" key="4">
    <source>
        <dbReference type="PROSITE-ProRule" id="PRU00023"/>
    </source>
</evidence>
<feature type="domain" description="MYND-type" evidence="6">
    <location>
        <begin position="433"/>
        <end position="470"/>
    </location>
</feature>
<dbReference type="Gene3D" id="1.25.40.10">
    <property type="entry name" value="Tetratricopeptide repeat domain"/>
    <property type="match status" value="1"/>
</dbReference>
<evidence type="ECO:0000256" key="3">
    <source>
        <dbReference type="ARBA" id="ARBA00022833"/>
    </source>
</evidence>
<sequence length="578" mass="66279">MPKKVDKEEIASFEKFLSSFKSNEERFAVIQQLLANQVLPMIATMKRKREESNKHFSKKEFDIAISILTECIDEYLTASDENDNRMRLKEWDQTKILSYKMQQLNVTKPVSDRLQIRKKYKEIEEQLSNAHLIFSNRSVNYLMSGKYLEAKQDALDCIEWNSDWPKGYYRAAQAAMMLGEYTEALETISKGVEVVEQFKYELFDTDNEYDNEIKRFSTLKKEVKEKMKNSPKKDEPVDVKSYFTSKYKDMGIGFKPDFVFTCITVDKPDDLEDYLGKITDSVEKKGLVDQKDPKFHFTPLHLAVCFKRKKCLEILLNHGANANVVDLTDLTPISYAVGQIASLSITKLLLSKGGNVNFKNKSKVTYLHTAAAANNLKICQYLIEKHGLDPKSQTIHGDDCISVASDNNVIEYLRKKQIRADKKEEQTLSTYCCKYCGKSDALKRCSICKSVFYCSIECQKKDWTNHKATCLPVLQSVRVEPSPIDSEKPLYGFNVSNVVGSQDGIKLKSMTFQVLSLQNNHDRSYIGYIRSSEPRYEQLNQKITSEGIMGRKGYFYVTINTDSSIDIEVGKLAPSQSW</sequence>
<dbReference type="InterPro" id="IPR036770">
    <property type="entry name" value="Ankyrin_rpt-contain_sf"/>
</dbReference>
<dbReference type="RefSeq" id="XP_044551726.1">
    <property type="nucleotide sequence ID" value="XM_044689136.1"/>
</dbReference>
<evidence type="ECO:0000256" key="1">
    <source>
        <dbReference type="ARBA" id="ARBA00022723"/>
    </source>
</evidence>
<reference evidence="7 8" key="1">
    <citation type="journal article" date="2018" name="BMC Genomics">
        <title>The genome of Naegleria lovaniensis, the basis for a comparative approach to unravel pathogenicity factors of the human pathogenic amoeba N. fowleri.</title>
        <authorList>
            <person name="Liechti N."/>
            <person name="Schurch N."/>
            <person name="Bruggmann R."/>
            <person name="Wittwer M."/>
        </authorList>
    </citation>
    <scope>NUCLEOTIDE SEQUENCE [LARGE SCALE GENOMIC DNA]</scope>
    <source>
        <strain evidence="7 8">ATCC 30569</strain>
    </source>
</reference>
<gene>
    <name evidence="7" type="ORF">C9374_001328</name>
</gene>
<comment type="caution">
    <text evidence="7">The sequence shown here is derived from an EMBL/GenBank/DDBJ whole genome shotgun (WGS) entry which is preliminary data.</text>
</comment>
<dbReference type="GeneID" id="68093784"/>
<dbReference type="AlphaFoldDB" id="A0AA88GX63"/>
<accession>A0AA88GX63</accession>
<keyword evidence="1" id="KW-0479">Metal-binding</keyword>
<evidence type="ECO:0000313" key="8">
    <source>
        <dbReference type="Proteomes" id="UP000816034"/>
    </source>
</evidence>
<dbReference type="Pfam" id="PF01753">
    <property type="entry name" value="zf-MYND"/>
    <property type="match status" value="1"/>
</dbReference>
<dbReference type="PROSITE" id="PS50865">
    <property type="entry name" value="ZF_MYND_2"/>
    <property type="match status" value="1"/>
</dbReference>
<dbReference type="InterPro" id="IPR002110">
    <property type="entry name" value="Ankyrin_rpt"/>
</dbReference>
<protein>
    <recommendedName>
        <fullName evidence="6">MYND-type domain-containing protein</fullName>
    </recommendedName>
</protein>
<proteinExistence type="predicted"/>
<dbReference type="SUPFAM" id="SSF48403">
    <property type="entry name" value="Ankyrin repeat"/>
    <property type="match status" value="1"/>
</dbReference>
<dbReference type="SMART" id="SM00248">
    <property type="entry name" value="ANK"/>
    <property type="match status" value="3"/>
</dbReference>
<dbReference type="EMBL" id="PYSW02000012">
    <property type="protein sequence ID" value="KAG2387734.1"/>
    <property type="molecule type" value="Genomic_DNA"/>
</dbReference>
<dbReference type="InterPro" id="IPR051616">
    <property type="entry name" value="Cul2-RING_E3_ligase_SR"/>
</dbReference>
<dbReference type="SUPFAM" id="SSF48452">
    <property type="entry name" value="TPR-like"/>
    <property type="match status" value="1"/>
</dbReference>
<dbReference type="PANTHER" id="PTHR46224:SF64">
    <property type="entry name" value="IQ MOTIF AND ANKYRIN REPEAT DOMAIN-CONTAINING PROTEIN 1"/>
    <property type="match status" value="1"/>
</dbReference>
<dbReference type="GO" id="GO:0008270">
    <property type="term" value="F:zinc ion binding"/>
    <property type="evidence" value="ECO:0007669"/>
    <property type="project" value="UniProtKB-KW"/>
</dbReference>
<dbReference type="SUPFAM" id="SSF144232">
    <property type="entry name" value="HIT/MYND zinc finger-like"/>
    <property type="match status" value="1"/>
</dbReference>
<dbReference type="Gene3D" id="1.25.40.20">
    <property type="entry name" value="Ankyrin repeat-containing domain"/>
    <property type="match status" value="1"/>
</dbReference>
<evidence type="ECO:0000259" key="6">
    <source>
        <dbReference type="PROSITE" id="PS50865"/>
    </source>
</evidence>
<name>A0AA88GX63_NAELO</name>
<evidence type="ECO:0000256" key="5">
    <source>
        <dbReference type="PROSITE-ProRule" id="PRU00134"/>
    </source>
</evidence>
<dbReference type="PANTHER" id="PTHR46224">
    <property type="entry name" value="ANKYRIN REPEAT FAMILY PROTEIN"/>
    <property type="match status" value="1"/>
</dbReference>
<dbReference type="PROSITE" id="PS50088">
    <property type="entry name" value="ANK_REPEAT"/>
    <property type="match status" value="1"/>
</dbReference>
<keyword evidence="3" id="KW-0862">Zinc</keyword>